<comment type="caution">
    <text evidence="1">The sequence shown here is derived from an EMBL/GenBank/DDBJ whole genome shotgun (WGS) entry which is preliminary data.</text>
</comment>
<name>A0ACC9MSN1_9STAP</name>
<protein>
    <submittedName>
        <fullName evidence="1">RNA polymerase subunit sigma-70</fullName>
    </submittedName>
</protein>
<accession>A0ACC9MSN1</accession>
<gene>
    <name evidence="1" type="ORF">CW682_06190</name>
</gene>
<evidence type="ECO:0000313" key="2">
    <source>
        <dbReference type="Proteomes" id="UP000233606"/>
    </source>
</evidence>
<reference evidence="1" key="1">
    <citation type="submission" date="2017-12" db="EMBL/GenBank/DDBJ databases">
        <title>Genomics of Macrococcus caseolyticus.</title>
        <authorList>
            <person name="MacFadyen A.C."/>
            <person name="Paterson G.K."/>
        </authorList>
    </citation>
    <scope>NUCLEOTIDE SEQUENCE</scope>
    <source>
        <strain evidence="1">5459_5_49</strain>
    </source>
</reference>
<organism evidence="1 2">
    <name type="scientific">Macrococcoides caseolyticum</name>
    <dbReference type="NCBI Taxonomy" id="69966"/>
    <lineage>
        <taxon>Bacteria</taxon>
        <taxon>Bacillati</taxon>
        <taxon>Bacillota</taxon>
        <taxon>Bacilli</taxon>
        <taxon>Bacillales</taxon>
        <taxon>Staphylococcaceae</taxon>
        <taxon>Macrococcoides</taxon>
    </lineage>
</organism>
<dbReference type="Proteomes" id="UP000233606">
    <property type="component" value="Unassembled WGS sequence"/>
</dbReference>
<evidence type="ECO:0000313" key="1">
    <source>
        <dbReference type="EMBL" id="PKE56511.1"/>
    </source>
</evidence>
<sequence>MKRMEDKMKQCIKIAKMYYEENLGQKEIANELDISRPTVSRQLNHARDMGIVEIIIHDPYEKSDELAHLIREKYGLKEVIIKDVTNDRNETVIKEIAESAAEYLSRTVKNNDIVGISWGKTMFRVAELMQPLNLNGVETIQLKGGISYSDVVTNSHETLSLFARSFNSIPRDLPVPVIFDNKEVKRLVSADRHIKSILKMAPKCNVAIYTTGTVRDEALLFKLGFFSEDEVKRLKKSAVGDICSRFYAKDGKVADRWVDDRTMGVTLDTLRKIPTSILVAGGNHKVEAIRGALNGNIPNVLITDSITARKLL</sequence>
<proteinExistence type="predicted"/>
<dbReference type="EMBL" id="PIWU01000007">
    <property type="protein sequence ID" value="PKE56511.1"/>
    <property type="molecule type" value="Genomic_DNA"/>
</dbReference>
<keyword evidence="2" id="KW-1185">Reference proteome</keyword>